<gene>
    <name evidence="1" type="ORF">GQ607_005534</name>
</gene>
<dbReference type="AlphaFoldDB" id="A0A8H3WJC0"/>
<organism evidence="1 2">
    <name type="scientific">Colletotrichum asianum</name>
    <dbReference type="NCBI Taxonomy" id="702518"/>
    <lineage>
        <taxon>Eukaryota</taxon>
        <taxon>Fungi</taxon>
        <taxon>Dikarya</taxon>
        <taxon>Ascomycota</taxon>
        <taxon>Pezizomycotina</taxon>
        <taxon>Sordariomycetes</taxon>
        <taxon>Hypocreomycetidae</taxon>
        <taxon>Glomerellales</taxon>
        <taxon>Glomerellaceae</taxon>
        <taxon>Colletotrichum</taxon>
        <taxon>Colletotrichum gloeosporioides species complex</taxon>
    </lineage>
</organism>
<evidence type="ECO:0000313" key="2">
    <source>
        <dbReference type="Proteomes" id="UP000434172"/>
    </source>
</evidence>
<reference evidence="1 2" key="1">
    <citation type="submission" date="2019-12" db="EMBL/GenBank/DDBJ databases">
        <title>A genome sequence resource for the geographically widespread anthracnose pathogen Colletotrichum asianum.</title>
        <authorList>
            <person name="Meng Y."/>
        </authorList>
    </citation>
    <scope>NUCLEOTIDE SEQUENCE [LARGE SCALE GENOMIC DNA]</scope>
    <source>
        <strain evidence="1 2">ICMP 18580</strain>
    </source>
</reference>
<accession>A0A8H3WJC0</accession>
<comment type="caution">
    <text evidence="1">The sequence shown here is derived from an EMBL/GenBank/DDBJ whole genome shotgun (WGS) entry which is preliminary data.</text>
</comment>
<protein>
    <submittedName>
        <fullName evidence="1">Uncharacterized protein</fullName>
    </submittedName>
</protein>
<dbReference type="EMBL" id="WOWK01000024">
    <property type="protein sequence ID" value="KAF0327345.1"/>
    <property type="molecule type" value="Genomic_DNA"/>
</dbReference>
<sequence>MPTLIFRFLHVLQPVLDFGCERLETTGVVFAFAAVDDATTVPPAPVVAAAPGVVAVAVGVESGAEDDPPDPSIGLSIPAGWRHGTAAKTGARDHTHTLSLSLVDVASGGSDRALQLQ</sequence>
<keyword evidence="2" id="KW-1185">Reference proteome</keyword>
<evidence type="ECO:0000313" key="1">
    <source>
        <dbReference type="EMBL" id="KAF0327345.1"/>
    </source>
</evidence>
<proteinExistence type="predicted"/>
<dbReference type="Proteomes" id="UP000434172">
    <property type="component" value="Unassembled WGS sequence"/>
</dbReference>
<name>A0A8H3WJC0_9PEZI</name>